<name>A0AAV0DXA7_9ASTE</name>
<comment type="caution">
    <text evidence="1">The sequence shown here is derived from an EMBL/GenBank/DDBJ whole genome shotgun (WGS) entry which is preliminary data.</text>
</comment>
<organism evidence="1 2">
    <name type="scientific">Cuscuta epithymum</name>
    <dbReference type="NCBI Taxonomy" id="186058"/>
    <lineage>
        <taxon>Eukaryota</taxon>
        <taxon>Viridiplantae</taxon>
        <taxon>Streptophyta</taxon>
        <taxon>Embryophyta</taxon>
        <taxon>Tracheophyta</taxon>
        <taxon>Spermatophyta</taxon>
        <taxon>Magnoliopsida</taxon>
        <taxon>eudicotyledons</taxon>
        <taxon>Gunneridae</taxon>
        <taxon>Pentapetalae</taxon>
        <taxon>asterids</taxon>
        <taxon>lamiids</taxon>
        <taxon>Solanales</taxon>
        <taxon>Convolvulaceae</taxon>
        <taxon>Cuscuteae</taxon>
        <taxon>Cuscuta</taxon>
        <taxon>Cuscuta subgen. Cuscuta</taxon>
    </lineage>
</organism>
<accession>A0AAV0DXA7</accession>
<dbReference type="AlphaFoldDB" id="A0AAV0DXA7"/>
<dbReference type="Proteomes" id="UP001152523">
    <property type="component" value="Unassembled WGS sequence"/>
</dbReference>
<proteinExistence type="predicted"/>
<keyword evidence="2" id="KW-1185">Reference proteome</keyword>
<dbReference type="EMBL" id="CAMAPF010000182">
    <property type="protein sequence ID" value="CAH9111425.1"/>
    <property type="molecule type" value="Genomic_DNA"/>
</dbReference>
<dbReference type="EMBL" id="CAMAPF010000182">
    <property type="protein sequence ID" value="CAH9111427.1"/>
    <property type="molecule type" value="Genomic_DNA"/>
</dbReference>
<gene>
    <name evidence="1" type="ORF">CEPIT_LOCUS19507</name>
</gene>
<reference evidence="1" key="1">
    <citation type="submission" date="2022-07" db="EMBL/GenBank/DDBJ databases">
        <authorList>
            <person name="Macas J."/>
            <person name="Novak P."/>
            <person name="Neumann P."/>
        </authorList>
    </citation>
    <scope>NUCLEOTIDE SEQUENCE</scope>
</reference>
<sequence>MPMLSAGCGPWLTVEYFRYSLV</sequence>
<evidence type="ECO:0000313" key="1">
    <source>
        <dbReference type="EMBL" id="CAH9111427.1"/>
    </source>
</evidence>
<protein>
    <submittedName>
        <fullName evidence="1">Uncharacterized protein</fullName>
    </submittedName>
</protein>
<evidence type="ECO:0000313" key="2">
    <source>
        <dbReference type="Proteomes" id="UP001152523"/>
    </source>
</evidence>